<comment type="caution">
    <text evidence="1">The sequence shown here is derived from an EMBL/GenBank/DDBJ whole genome shotgun (WGS) entry which is preliminary data.</text>
</comment>
<dbReference type="EMBL" id="LFRF01000027">
    <property type="protein sequence ID" value="KND88307.1"/>
    <property type="molecule type" value="Genomic_DNA"/>
</dbReference>
<gene>
    <name evidence="1" type="ORF">TOPH_07059</name>
</gene>
<protein>
    <submittedName>
        <fullName evidence="1">Uncharacterized protein</fullName>
    </submittedName>
</protein>
<name>A0A0L0N2J4_TOLOC</name>
<keyword evidence="2" id="KW-1185">Reference proteome</keyword>
<dbReference type="AlphaFoldDB" id="A0A0L0N2J4"/>
<sequence length="73" mass="8035">METSQIFSCTRGSWTSRVKTPFRHLLSDTALGIKGRVYLKSNDPSEKPALDFKYSEGPNNYDAGILVVGIKAA</sequence>
<reference evidence="1 2" key="1">
    <citation type="journal article" date="2015" name="BMC Genomics">
        <title>The genome of the truffle-parasite Tolypocladium ophioglossoides and the evolution of antifungal peptaibiotics.</title>
        <authorList>
            <person name="Quandt C.A."/>
            <person name="Bushley K.E."/>
            <person name="Spatafora J.W."/>
        </authorList>
    </citation>
    <scope>NUCLEOTIDE SEQUENCE [LARGE SCALE GENOMIC DNA]</scope>
    <source>
        <strain evidence="1 2">CBS 100239</strain>
    </source>
</reference>
<organism evidence="1 2">
    <name type="scientific">Tolypocladium ophioglossoides (strain CBS 100239)</name>
    <name type="common">Snaketongue truffleclub</name>
    <name type="synonym">Elaphocordyceps ophioglossoides</name>
    <dbReference type="NCBI Taxonomy" id="1163406"/>
    <lineage>
        <taxon>Eukaryota</taxon>
        <taxon>Fungi</taxon>
        <taxon>Dikarya</taxon>
        <taxon>Ascomycota</taxon>
        <taxon>Pezizomycotina</taxon>
        <taxon>Sordariomycetes</taxon>
        <taxon>Hypocreomycetidae</taxon>
        <taxon>Hypocreales</taxon>
        <taxon>Ophiocordycipitaceae</taxon>
        <taxon>Tolypocladium</taxon>
    </lineage>
</organism>
<evidence type="ECO:0000313" key="2">
    <source>
        <dbReference type="Proteomes" id="UP000036947"/>
    </source>
</evidence>
<proteinExistence type="predicted"/>
<accession>A0A0L0N2J4</accession>
<dbReference type="Proteomes" id="UP000036947">
    <property type="component" value="Unassembled WGS sequence"/>
</dbReference>
<evidence type="ECO:0000313" key="1">
    <source>
        <dbReference type="EMBL" id="KND88307.1"/>
    </source>
</evidence>